<dbReference type="PANTHER" id="PTHR42648">
    <property type="entry name" value="TRANSPOSASE, PUTATIVE-RELATED"/>
    <property type="match status" value="1"/>
</dbReference>
<protein>
    <submittedName>
        <fullName evidence="4">Uncharacterized protein</fullName>
    </submittedName>
</protein>
<sequence length="358" mass="41188">MHMLDDGGYDNHFGHGKWKLTKGNLIMARGEKISKLYWTKALVAKDSVNAIDMEASLWHQRLSHISEKGLNCLAKKDMLPGLKNVELEKCSHCMAGKQTRVSFKKHPPSRKSELLELVHSDVCGPLKVKSFSGALYFVTFIDDCSRKLWALVERQSGKKVKCIRSDNGVGYRHEKTPPKTPQLNGLAERMNRTLIESDRCMLFEASSAVALNIEVPDKIWFDKDVKYDHLRVFGCKAFVHVPKDERSKLDMKTRQCIFIGHSHDEYDYKMYDPVEKKLVRSHDVQFMEDQTIKDIDKLGDGFDVPLDDDAEKEQEMSQDENLGDAPEPPPVQLRRSNRQRYTFDEYVILADGEELECY</sequence>
<dbReference type="OrthoDB" id="1751483at2759"/>
<feature type="region of interest" description="Disordered" evidence="1">
    <location>
        <begin position="299"/>
        <end position="338"/>
    </location>
</feature>
<dbReference type="InterPro" id="IPR012337">
    <property type="entry name" value="RNaseH-like_sf"/>
</dbReference>
<dbReference type="AlphaFoldDB" id="A0A371EMN7"/>
<dbReference type="InterPro" id="IPR039537">
    <property type="entry name" value="Retrotran_Ty1/copia-like"/>
</dbReference>
<feature type="domain" description="GAG-pre-integrase" evidence="2">
    <location>
        <begin position="47"/>
        <end position="98"/>
    </location>
</feature>
<accession>A0A371EMN7</accession>
<comment type="caution">
    <text evidence="4">The sequence shown here is derived from an EMBL/GenBank/DDBJ whole genome shotgun (WGS) entry which is preliminary data.</text>
</comment>
<feature type="domain" description="Retroviral polymerase SH3-like" evidence="3">
    <location>
        <begin position="235"/>
        <end position="294"/>
    </location>
</feature>
<proteinExistence type="predicted"/>
<keyword evidence="5" id="KW-1185">Reference proteome</keyword>
<gene>
    <name evidence="4" type="ORF">CR513_53833</name>
</gene>
<evidence type="ECO:0000256" key="1">
    <source>
        <dbReference type="SAM" id="MobiDB-lite"/>
    </source>
</evidence>
<dbReference type="InterPro" id="IPR025724">
    <property type="entry name" value="GAG-pre-integrase_dom"/>
</dbReference>
<dbReference type="EMBL" id="QJKJ01013055">
    <property type="protein sequence ID" value="RDX67307.1"/>
    <property type="molecule type" value="Genomic_DNA"/>
</dbReference>
<dbReference type="PANTHER" id="PTHR42648:SF28">
    <property type="entry name" value="TRANSPOSON-ENCODED PROTEIN WITH RIBONUCLEASE H-LIKE AND RETROVIRUS ZINC FINGER-LIKE DOMAINS"/>
    <property type="match status" value="1"/>
</dbReference>
<feature type="non-terminal residue" evidence="4">
    <location>
        <position position="1"/>
    </location>
</feature>
<reference evidence="4" key="1">
    <citation type="submission" date="2018-05" db="EMBL/GenBank/DDBJ databases">
        <title>Draft genome of Mucuna pruriens seed.</title>
        <authorList>
            <person name="Nnadi N.E."/>
            <person name="Vos R."/>
            <person name="Hasami M.H."/>
            <person name="Devisetty U.K."/>
            <person name="Aguiy J.C."/>
        </authorList>
    </citation>
    <scope>NUCLEOTIDE SEQUENCE [LARGE SCALE GENOMIC DNA]</scope>
    <source>
        <strain evidence="4">JCA_2017</strain>
    </source>
</reference>
<dbReference type="STRING" id="157652.A0A371EMN7"/>
<dbReference type="InterPro" id="IPR057670">
    <property type="entry name" value="SH3_retrovirus"/>
</dbReference>
<dbReference type="GO" id="GO:0003676">
    <property type="term" value="F:nucleic acid binding"/>
    <property type="evidence" value="ECO:0007669"/>
    <property type="project" value="InterPro"/>
</dbReference>
<dbReference type="SUPFAM" id="SSF53098">
    <property type="entry name" value="Ribonuclease H-like"/>
    <property type="match status" value="1"/>
</dbReference>
<organism evidence="4 5">
    <name type="scientific">Mucuna pruriens</name>
    <name type="common">Velvet bean</name>
    <name type="synonym">Dolichos pruriens</name>
    <dbReference type="NCBI Taxonomy" id="157652"/>
    <lineage>
        <taxon>Eukaryota</taxon>
        <taxon>Viridiplantae</taxon>
        <taxon>Streptophyta</taxon>
        <taxon>Embryophyta</taxon>
        <taxon>Tracheophyta</taxon>
        <taxon>Spermatophyta</taxon>
        <taxon>Magnoliopsida</taxon>
        <taxon>eudicotyledons</taxon>
        <taxon>Gunneridae</taxon>
        <taxon>Pentapetalae</taxon>
        <taxon>rosids</taxon>
        <taxon>fabids</taxon>
        <taxon>Fabales</taxon>
        <taxon>Fabaceae</taxon>
        <taxon>Papilionoideae</taxon>
        <taxon>50 kb inversion clade</taxon>
        <taxon>NPAAA clade</taxon>
        <taxon>indigoferoid/millettioid clade</taxon>
        <taxon>Phaseoleae</taxon>
        <taxon>Mucuna</taxon>
    </lineage>
</organism>
<dbReference type="InterPro" id="IPR036397">
    <property type="entry name" value="RNaseH_sf"/>
</dbReference>
<evidence type="ECO:0000313" key="5">
    <source>
        <dbReference type="Proteomes" id="UP000257109"/>
    </source>
</evidence>
<dbReference type="Proteomes" id="UP000257109">
    <property type="component" value="Unassembled WGS sequence"/>
</dbReference>
<name>A0A371EMN7_MUCPR</name>
<evidence type="ECO:0000313" key="4">
    <source>
        <dbReference type="EMBL" id="RDX67307.1"/>
    </source>
</evidence>
<feature type="compositionally biased region" description="Acidic residues" evidence="1">
    <location>
        <begin position="305"/>
        <end position="322"/>
    </location>
</feature>
<dbReference type="Pfam" id="PF25597">
    <property type="entry name" value="SH3_retrovirus"/>
    <property type="match status" value="1"/>
</dbReference>
<dbReference type="Pfam" id="PF13976">
    <property type="entry name" value="gag_pre-integrs"/>
    <property type="match status" value="1"/>
</dbReference>
<dbReference type="Gene3D" id="3.30.420.10">
    <property type="entry name" value="Ribonuclease H-like superfamily/Ribonuclease H"/>
    <property type="match status" value="1"/>
</dbReference>
<evidence type="ECO:0000259" key="2">
    <source>
        <dbReference type="Pfam" id="PF13976"/>
    </source>
</evidence>
<evidence type="ECO:0000259" key="3">
    <source>
        <dbReference type="Pfam" id="PF25597"/>
    </source>
</evidence>